<dbReference type="OrthoDB" id="6075623at2759"/>
<feature type="signal peptide" evidence="4">
    <location>
        <begin position="1"/>
        <end position="16"/>
    </location>
</feature>
<dbReference type="AlphaFoldDB" id="A0A8B8BCG7"/>
<dbReference type="PANTHER" id="PTHR12113:SF6">
    <property type="entry name" value="DICKKOPF N-TERMINAL CYSTEINE-RICH DOMAIN-CONTAINING PROTEIN"/>
    <property type="match status" value="1"/>
</dbReference>
<gene>
    <name evidence="6" type="primary">LOC111108717</name>
</gene>
<evidence type="ECO:0000313" key="5">
    <source>
        <dbReference type="Proteomes" id="UP000694844"/>
    </source>
</evidence>
<feature type="chain" id="PRO_5034958591" evidence="4">
    <location>
        <begin position="17"/>
        <end position="135"/>
    </location>
</feature>
<dbReference type="GeneID" id="111108717"/>
<evidence type="ECO:0000256" key="4">
    <source>
        <dbReference type="SAM" id="SignalP"/>
    </source>
</evidence>
<dbReference type="GO" id="GO:0039706">
    <property type="term" value="F:co-receptor binding"/>
    <property type="evidence" value="ECO:0007669"/>
    <property type="project" value="TreeGrafter"/>
</dbReference>
<evidence type="ECO:0000256" key="3">
    <source>
        <dbReference type="ARBA" id="ARBA00022729"/>
    </source>
</evidence>
<dbReference type="PANTHER" id="PTHR12113">
    <property type="entry name" value="DICKKOPF3-LIKE 3"/>
    <property type="match status" value="1"/>
</dbReference>
<dbReference type="Gene3D" id="2.10.80.10">
    <property type="entry name" value="Lipase, subunit A"/>
    <property type="match status" value="1"/>
</dbReference>
<name>A0A8B8BCG7_CRAVI</name>
<reference evidence="6" key="1">
    <citation type="submission" date="2025-08" db="UniProtKB">
        <authorList>
            <consortium name="RefSeq"/>
        </authorList>
    </citation>
    <scope>IDENTIFICATION</scope>
    <source>
        <tissue evidence="6">Whole sample</tissue>
    </source>
</reference>
<dbReference type="GO" id="GO:0005615">
    <property type="term" value="C:extracellular space"/>
    <property type="evidence" value="ECO:0007669"/>
    <property type="project" value="TreeGrafter"/>
</dbReference>
<evidence type="ECO:0000256" key="1">
    <source>
        <dbReference type="ARBA" id="ARBA00004613"/>
    </source>
</evidence>
<evidence type="ECO:0000256" key="2">
    <source>
        <dbReference type="ARBA" id="ARBA00022525"/>
    </source>
</evidence>
<dbReference type="Proteomes" id="UP000694844">
    <property type="component" value="Chromosome 8"/>
</dbReference>
<evidence type="ECO:0000313" key="6">
    <source>
        <dbReference type="RefSeq" id="XP_022300464.1"/>
    </source>
</evidence>
<dbReference type="RefSeq" id="XP_022300464.1">
    <property type="nucleotide sequence ID" value="XM_022444756.1"/>
</dbReference>
<dbReference type="GO" id="GO:0090090">
    <property type="term" value="P:negative regulation of canonical Wnt signaling pathway"/>
    <property type="evidence" value="ECO:0007669"/>
    <property type="project" value="TreeGrafter"/>
</dbReference>
<accession>A0A8B8BCG7</accession>
<dbReference type="KEGG" id="cvn:111108717"/>
<dbReference type="InterPro" id="IPR039863">
    <property type="entry name" value="DKK1-4"/>
</dbReference>
<sequence>MKTLPLLVFVIALAASQNPDPHVTVRPSGSVTTGGICSHQSDCADELCCVHTGLTGKRRKRIFFDGLFDHDHGVCQPYRALNESCMPFMTHDIFNHELFQSHCPCEQGLECRGLTVDEAEHSVTHHNPRCQPPES</sequence>
<keyword evidence="3 4" id="KW-0732">Signal</keyword>
<keyword evidence="2" id="KW-0964">Secreted</keyword>
<protein>
    <submittedName>
        <fullName evidence="6">Uncharacterized protein LOC111108717</fullName>
    </submittedName>
</protein>
<comment type="subcellular location">
    <subcellularLocation>
        <location evidence="1">Secreted</location>
    </subcellularLocation>
</comment>
<proteinExistence type="predicted"/>
<organism evidence="5 6">
    <name type="scientific">Crassostrea virginica</name>
    <name type="common">Eastern oyster</name>
    <dbReference type="NCBI Taxonomy" id="6565"/>
    <lineage>
        <taxon>Eukaryota</taxon>
        <taxon>Metazoa</taxon>
        <taxon>Spiralia</taxon>
        <taxon>Lophotrochozoa</taxon>
        <taxon>Mollusca</taxon>
        <taxon>Bivalvia</taxon>
        <taxon>Autobranchia</taxon>
        <taxon>Pteriomorphia</taxon>
        <taxon>Ostreida</taxon>
        <taxon>Ostreoidea</taxon>
        <taxon>Ostreidae</taxon>
        <taxon>Crassostrea</taxon>
    </lineage>
</organism>
<keyword evidence="5" id="KW-1185">Reference proteome</keyword>
<dbReference type="GO" id="GO:0048019">
    <property type="term" value="F:receptor antagonist activity"/>
    <property type="evidence" value="ECO:0007669"/>
    <property type="project" value="TreeGrafter"/>
</dbReference>